<dbReference type="Pfam" id="PF00563">
    <property type="entry name" value="EAL"/>
    <property type="match status" value="1"/>
</dbReference>
<organism evidence="3 4">
    <name type="scientific">Neobacillus niacini</name>
    <dbReference type="NCBI Taxonomy" id="86668"/>
    <lineage>
        <taxon>Bacteria</taxon>
        <taxon>Bacillati</taxon>
        <taxon>Bacillota</taxon>
        <taxon>Bacilli</taxon>
        <taxon>Bacillales</taxon>
        <taxon>Bacillaceae</taxon>
        <taxon>Neobacillus</taxon>
    </lineage>
</organism>
<name>A0A852T4D1_9BACI</name>
<dbReference type="InterPro" id="IPR029787">
    <property type="entry name" value="Nucleotide_cyclase"/>
</dbReference>
<dbReference type="SUPFAM" id="SSF55073">
    <property type="entry name" value="Nucleotide cyclase"/>
    <property type="match status" value="1"/>
</dbReference>
<sequence length="291" mass="32468">MAKPITIQGQELHVSMSIGIAFYPSDGKSTEELMKNADMAMYRAKEEGRDTYKFYSMDMNKAISRKMALENGLRKALKNDEFVLNYQPQVSLHTGEIVGVEALLRWNTTETGMLSPNQFIPVAEESGLIIPIGEWVIKTACIQGKTWHDNGQSDLKIAVNLSPVQFLHDNLVGTVINALKTSGFNPNYLELEITEGVAFTNAEAAIKKMQAIRELGVRISIDDFGTGYSSLMYLKSFPINTLKIPKPFNQDIMRSQKDKALVETIIYLGHSLGLSVIAEGIESNEQLRFLK</sequence>
<feature type="domain" description="EAL" evidence="1">
    <location>
        <begin position="66"/>
        <end position="291"/>
    </location>
</feature>
<dbReference type="NCBIfam" id="TIGR00254">
    <property type="entry name" value="GGDEF"/>
    <property type="match status" value="1"/>
</dbReference>
<dbReference type="PROSITE" id="PS50883">
    <property type="entry name" value="EAL"/>
    <property type="match status" value="1"/>
</dbReference>
<dbReference type="Gene3D" id="3.30.70.270">
    <property type="match status" value="1"/>
</dbReference>
<dbReference type="PROSITE" id="PS50887">
    <property type="entry name" value="GGDEF"/>
    <property type="match status" value="1"/>
</dbReference>
<dbReference type="Pfam" id="PF00990">
    <property type="entry name" value="GGDEF"/>
    <property type="match status" value="1"/>
</dbReference>
<evidence type="ECO:0000259" key="2">
    <source>
        <dbReference type="PROSITE" id="PS50887"/>
    </source>
</evidence>
<dbReference type="AlphaFoldDB" id="A0A852T4D1"/>
<dbReference type="InterPro" id="IPR043128">
    <property type="entry name" value="Rev_trsase/Diguanyl_cyclase"/>
</dbReference>
<evidence type="ECO:0000313" key="4">
    <source>
        <dbReference type="Proteomes" id="UP000548423"/>
    </source>
</evidence>
<dbReference type="SMART" id="SM00052">
    <property type="entry name" value="EAL"/>
    <property type="match status" value="1"/>
</dbReference>
<accession>A0A852T4D1</accession>
<dbReference type="SUPFAM" id="SSF141868">
    <property type="entry name" value="EAL domain-like"/>
    <property type="match status" value="1"/>
</dbReference>
<dbReference type="PANTHER" id="PTHR44757">
    <property type="entry name" value="DIGUANYLATE CYCLASE DGCP"/>
    <property type="match status" value="1"/>
</dbReference>
<dbReference type="CDD" id="cd01948">
    <property type="entry name" value="EAL"/>
    <property type="match status" value="1"/>
</dbReference>
<protein>
    <submittedName>
        <fullName evidence="3">EAL domain-containing protein (Putative c-di-GMP-specific phosphodiesterase class I)</fullName>
    </submittedName>
</protein>
<dbReference type="InterPro" id="IPR035919">
    <property type="entry name" value="EAL_sf"/>
</dbReference>
<proteinExistence type="predicted"/>
<dbReference type="Proteomes" id="UP000548423">
    <property type="component" value="Unassembled WGS sequence"/>
</dbReference>
<feature type="domain" description="GGDEF" evidence="2">
    <location>
        <begin position="1"/>
        <end position="57"/>
    </location>
</feature>
<dbReference type="CDD" id="cd01949">
    <property type="entry name" value="GGDEF"/>
    <property type="match status" value="1"/>
</dbReference>
<gene>
    <name evidence="3" type="ORF">F4694_000269</name>
</gene>
<reference evidence="4" key="1">
    <citation type="submission" date="2020-07" db="EMBL/GenBank/DDBJ databases">
        <authorList>
            <person name="Partida-Martinez L."/>
            <person name="Huntemann M."/>
            <person name="Clum A."/>
            <person name="Wang J."/>
            <person name="Palaniappan K."/>
            <person name="Ritter S."/>
            <person name="Chen I.-M."/>
            <person name="Stamatis D."/>
            <person name="Reddy T."/>
            <person name="O'Malley R."/>
            <person name="Daum C."/>
            <person name="Shapiro N."/>
            <person name="Ivanova N."/>
            <person name="Kyrpides N."/>
            <person name="Woyke T."/>
        </authorList>
    </citation>
    <scope>NUCLEOTIDE SEQUENCE [LARGE SCALE GENOMIC DNA]</scope>
    <source>
        <strain evidence="4">AT2.8</strain>
    </source>
</reference>
<comment type="caution">
    <text evidence="3">The sequence shown here is derived from an EMBL/GenBank/DDBJ whole genome shotgun (WGS) entry which is preliminary data.</text>
</comment>
<dbReference type="InterPro" id="IPR001633">
    <property type="entry name" value="EAL_dom"/>
</dbReference>
<dbReference type="EMBL" id="JACCBX010000001">
    <property type="protein sequence ID" value="NYE03550.1"/>
    <property type="molecule type" value="Genomic_DNA"/>
</dbReference>
<dbReference type="InterPro" id="IPR052155">
    <property type="entry name" value="Biofilm_reg_signaling"/>
</dbReference>
<dbReference type="InterPro" id="IPR000160">
    <property type="entry name" value="GGDEF_dom"/>
</dbReference>
<dbReference type="Gene3D" id="3.20.20.450">
    <property type="entry name" value="EAL domain"/>
    <property type="match status" value="1"/>
</dbReference>
<evidence type="ECO:0000313" key="3">
    <source>
        <dbReference type="EMBL" id="NYE03550.1"/>
    </source>
</evidence>
<evidence type="ECO:0000259" key="1">
    <source>
        <dbReference type="PROSITE" id="PS50883"/>
    </source>
</evidence>
<dbReference type="PANTHER" id="PTHR44757:SF2">
    <property type="entry name" value="BIOFILM ARCHITECTURE MAINTENANCE PROTEIN MBAA"/>
    <property type="match status" value="1"/>
</dbReference>
<reference evidence="4" key="2">
    <citation type="submission" date="2020-08" db="EMBL/GenBank/DDBJ databases">
        <title>The Agave Microbiome: Exploring the role of microbial communities in plant adaptations to desert environments.</title>
        <authorList>
            <person name="Partida-Martinez L.P."/>
        </authorList>
    </citation>
    <scope>NUCLEOTIDE SEQUENCE [LARGE SCALE GENOMIC DNA]</scope>
    <source>
        <strain evidence="4">AT2.8</strain>
    </source>
</reference>